<dbReference type="PANTHER" id="PTHR30069:SF29">
    <property type="entry name" value="HEMOGLOBIN AND HEMOGLOBIN-HAPTOGLOBIN-BINDING PROTEIN 1-RELATED"/>
    <property type="match status" value="1"/>
</dbReference>
<dbReference type="GO" id="GO:0015344">
    <property type="term" value="F:siderophore uptake transmembrane transporter activity"/>
    <property type="evidence" value="ECO:0007669"/>
    <property type="project" value="TreeGrafter"/>
</dbReference>
<feature type="domain" description="TonB-dependent receptor plug" evidence="2">
    <location>
        <begin position="125"/>
        <end position="254"/>
    </location>
</feature>
<dbReference type="InterPro" id="IPR037066">
    <property type="entry name" value="Plug_dom_sf"/>
</dbReference>
<reference evidence="3 4" key="1">
    <citation type="submission" date="2009-04" db="EMBL/GenBank/DDBJ databases">
        <authorList>
            <person name="Sebastian Y."/>
            <person name="Madupu R."/>
            <person name="Durkin A.S."/>
            <person name="Torralba M."/>
            <person name="Methe B."/>
            <person name="Sutton G.G."/>
            <person name="Strausberg R.L."/>
            <person name="Nelson K.E."/>
        </authorList>
    </citation>
    <scope>NUCLEOTIDE SEQUENCE [LARGE SCALE GENOMIC DNA]</scope>
    <source>
        <strain evidence="4">ATCC 35406 / BCRC 14492 / JCM 8526 / NCTC 13058 / HG 370</strain>
    </source>
</reference>
<organism evidence="3 4">
    <name type="scientific">Porphyromonas endodontalis (strain ATCC 35406 / DSM 24491 / JCM 8526 / CCUG 16442 / BCRC 14492 / NCTC 13058 / HG 370)</name>
    <name type="common">Bacteroides endodontalis</name>
    <dbReference type="NCBI Taxonomy" id="553175"/>
    <lineage>
        <taxon>Bacteria</taxon>
        <taxon>Pseudomonadati</taxon>
        <taxon>Bacteroidota</taxon>
        <taxon>Bacteroidia</taxon>
        <taxon>Bacteroidales</taxon>
        <taxon>Porphyromonadaceae</taxon>
        <taxon>Porphyromonas</taxon>
    </lineage>
</organism>
<keyword evidence="1" id="KW-0732">Signal</keyword>
<dbReference type="InterPro" id="IPR039426">
    <property type="entry name" value="TonB-dep_rcpt-like"/>
</dbReference>
<dbReference type="InterPro" id="IPR012910">
    <property type="entry name" value="Plug_dom"/>
</dbReference>
<comment type="caution">
    <text evidence="3">The sequence shown here is derived from an EMBL/GenBank/DDBJ whole genome shotgun (WGS) entry which is preliminary data.</text>
</comment>
<dbReference type="eggNOG" id="COG1629">
    <property type="taxonomic scope" value="Bacteria"/>
</dbReference>
<gene>
    <name evidence="3" type="ORF">POREN0001_1101</name>
</gene>
<dbReference type="EMBL" id="ACNN01000012">
    <property type="protein sequence ID" value="EEN83245.1"/>
    <property type="molecule type" value="Genomic_DNA"/>
</dbReference>
<dbReference type="GO" id="GO:0044718">
    <property type="term" value="P:siderophore transmembrane transport"/>
    <property type="evidence" value="ECO:0007669"/>
    <property type="project" value="TreeGrafter"/>
</dbReference>
<proteinExistence type="predicted"/>
<name>C3J9F7_POREA</name>
<dbReference type="AlphaFoldDB" id="C3J9F7"/>
<keyword evidence="4" id="KW-1185">Reference proteome</keyword>
<sequence>MRISRIIYFFLLSLGSILLLRAQEGGTFVLHVKVIDASSRESIPEASVGFRYDQRLLGATANKEGVAHLKGIPRGSTGLLQVRYVGYKEYRQKIEVEREMQITVALQPATELGEVVVTARESFKPTTAGIIGRQSINLLQPSTFSDLLALLPGGMTSSPHLAERNTIRLREAEAPISGNYRTSSIGTAFEIDGVPLNTDANMQSYSNSVWRADNQRRSGGVFNIGSGVDMRGISTDDIEEVEVLRGIPSVEHGNLVSGLVRIRRKMKATPPKVRIKSDPKSKLIYLGSGFQWREQRSVLNLSADYLDSKISPINSFENFRRLTFSARYVHELESPNYQGSWMQTLDYGGTFDNEKVDPEQQKNEQDKFFSSNNRFALSGALSLRTRHSTRLVNQIDVHYSLAAQRDEVREQRYVSTVRINPLTKVLEGESDAFFAPNSYLASVEVEGRPVTAFLKSVLRFASWRGNQVSVGTEYSFSKNYGRGSVYDVTRPIDLGLPTRLRPFSLVPSEHKMALFVEDKGRWRLGERSSLEAVVGGRLQVMSAPRAYAVAWKPYLDPRINVRYEQKFFSSESPLIMGLNVGLGQLSMLPSSAYLYPAPDYYDIVELNYYAAEEKFRRIHFRTYPLDLANYALEAPRNLKMEIRLDASYAGYLLSVTAFREDMRNGYRQMARIASFAYNKYDATGIDPNTLTAPPDLGALPVTRDTTLSLYGVTTNGSRTLKRGIEWQISTPRIPLLSTRFTCNGAWFVTRYENSIPYLDRPDVVFNGEELPVIGVYKNDTGYTSSSLASSIMMDTYIPNLDLLFATTFEAIFFSKRLIQPQARIPIKYIDKEGVEHPFTETSLSDPILKQLVRSGSKEPTLMHTPFAGFVNFKATKQFFSRRLGIALFVHRLISIEPLYERSGRTIRRSSTPYFGMELNIQL</sequence>
<dbReference type="SUPFAM" id="SSF56935">
    <property type="entry name" value="Porins"/>
    <property type="match status" value="1"/>
</dbReference>
<keyword evidence="3" id="KW-0675">Receptor</keyword>
<evidence type="ECO:0000313" key="3">
    <source>
        <dbReference type="EMBL" id="EEN83245.1"/>
    </source>
</evidence>
<dbReference type="Pfam" id="PF13715">
    <property type="entry name" value="CarbopepD_reg_2"/>
    <property type="match status" value="1"/>
</dbReference>
<accession>C3J9F7</accession>
<evidence type="ECO:0000259" key="2">
    <source>
        <dbReference type="Pfam" id="PF07715"/>
    </source>
</evidence>
<dbReference type="GO" id="GO:0009279">
    <property type="term" value="C:cell outer membrane"/>
    <property type="evidence" value="ECO:0007669"/>
    <property type="project" value="TreeGrafter"/>
</dbReference>
<dbReference type="Gene3D" id="2.170.130.10">
    <property type="entry name" value="TonB-dependent receptor, plug domain"/>
    <property type="match status" value="1"/>
</dbReference>
<dbReference type="PANTHER" id="PTHR30069">
    <property type="entry name" value="TONB-DEPENDENT OUTER MEMBRANE RECEPTOR"/>
    <property type="match status" value="1"/>
</dbReference>
<evidence type="ECO:0000313" key="4">
    <source>
        <dbReference type="Proteomes" id="UP000004295"/>
    </source>
</evidence>
<dbReference type="Pfam" id="PF07715">
    <property type="entry name" value="Plug"/>
    <property type="match status" value="1"/>
</dbReference>
<dbReference type="STRING" id="553175.POREN0001_1101"/>
<evidence type="ECO:0000256" key="1">
    <source>
        <dbReference type="ARBA" id="ARBA00022729"/>
    </source>
</evidence>
<protein>
    <submittedName>
        <fullName evidence="3">TonB-dependent receptor plug domain protein</fullName>
    </submittedName>
</protein>
<dbReference type="Proteomes" id="UP000004295">
    <property type="component" value="Unassembled WGS sequence"/>
</dbReference>